<sequence>MGSKRWMSRVLVLALAVCWATIGNAWWDCGHKIIASIAYRRLTPEQQKTLVDILRQHPRFEQDFRSKMPKDVPPELEGEWIVQQCSIWPDLTRDFKGADKDKYNHGPWHYQDLPLFLTEADRAAMESRLTLNMVTTLPADLSNPNELNALQAIALSRKTAFDPGAPAPERAVAFCWLFHLAGDIHQPCHASAMFSQRLFPNLNEGDRGGNLVKVTQRGNLHSLWDGFLGSRGQVVEMKNRAVAMMADPEFAALGEKAIQTLDPTTWRAESFELAKEYVYDSEITTFLKALDMSGAAANSMACTVTEDYLKHGGKVSEKRVVEAGYRIGKLLDELK</sequence>
<dbReference type="PANTHER" id="PTHR33146">
    <property type="entry name" value="ENDONUCLEASE 4"/>
    <property type="match status" value="1"/>
</dbReference>
<dbReference type="Gene3D" id="1.10.575.10">
    <property type="entry name" value="P1 Nuclease"/>
    <property type="match status" value="1"/>
</dbReference>
<organism evidence="7 8">
    <name type="scientific">Caulifigura coniformis</name>
    <dbReference type="NCBI Taxonomy" id="2527983"/>
    <lineage>
        <taxon>Bacteria</taxon>
        <taxon>Pseudomonadati</taxon>
        <taxon>Planctomycetota</taxon>
        <taxon>Planctomycetia</taxon>
        <taxon>Planctomycetales</taxon>
        <taxon>Planctomycetaceae</taxon>
        <taxon>Caulifigura</taxon>
    </lineage>
</organism>
<evidence type="ECO:0000256" key="2">
    <source>
        <dbReference type="ARBA" id="ARBA00022723"/>
    </source>
</evidence>
<keyword evidence="4" id="KW-0378">Hydrolase</keyword>
<keyword evidence="2" id="KW-0479">Metal-binding</keyword>
<keyword evidence="5" id="KW-1015">Disulfide bond</keyword>
<evidence type="ECO:0000256" key="5">
    <source>
        <dbReference type="ARBA" id="ARBA00023157"/>
    </source>
</evidence>
<protein>
    <submittedName>
        <fullName evidence="7">S1/P1 Nuclease</fullName>
    </submittedName>
</protein>
<evidence type="ECO:0000256" key="4">
    <source>
        <dbReference type="ARBA" id="ARBA00022801"/>
    </source>
</evidence>
<dbReference type="SUPFAM" id="SSF48537">
    <property type="entry name" value="Phospholipase C/P1 nuclease"/>
    <property type="match status" value="1"/>
</dbReference>
<keyword evidence="8" id="KW-1185">Reference proteome</keyword>
<evidence type="ECO:0000256" key="6">
    <source>
        <dbReference type="ARBA" id="ARBA00023180"/>
    </source>
</evidence>
<dbReference type="GO" id="GO:0004519">
    <property type="term" value="F:endonuclease activity"/>
    <property type="evidence" value="ECO:0007669"/>
    <property type="project" value="UniProtKB-KW"/>
</dbReference>
<name>A0A517SAW6_9PLAN</name>
<reference evidence="7 8" key="1">
    <citation type="submission" date="2019-02" db="EMBL/GenBank/DDBJ databases">
        <title>Deep-cultivation of Planctomycetes and their phenomic and genomic characterization uncovers novel biology.</title>
        <authorList>
            <person name="Wiegand S."/>
            <person name="Jogler M."/>
            <person name="Boedeker C."/>
            <person name="Pinto D."/>
            <person name="Vollmers J."/>
            <person name="Rivas-Marin E."/>
            <person name="Kohn T."/>
            <person name="Peeters S.H."/>
            <person name="Heuer A."/>
            <person name="Rast P."/>
            <person name="Oberbeckmann S."/>
            <person name="Bunk B."/>
            <person name="Jeske O."/>
            <person name="Meyerdierks A."/>
            <person name="Storesund J.E."/>
            <person name="Kallscheuer N."/>
            <person name="Luecker S."/>
            <person name="Lage O.M."/>
            <person name="Pohl T."/>
            <person name="Merkel B.J."/>
            <person name="Hornburger P."/>
            <person name="Mueller R.-W."/>
            <person name="Bruemmer F."/>
            <person name="Labrenz M."/>
            <person name="Spormann A.M."/>
            <person name="Op den Camp H."/>
            <person name="Overmann J."/>
            <person name="Amann R."/>
            <person name="Jetten M.S.M."/>
            <person name="Mascher T."/>
            <person name="Medema M.H."/>
            <person name="Devos D.P."/>
            <person name="Kaster A.-K."/>
            <person name="Ovreas L."/>
            <person name="Rohde M."/>
            <person name="Galperin M.Y."/>
            <person name="Jogler C."/>
        </authorList>
    </citation>
    <scope>NUCLEOTIDE SEQUENCE [LARGE SCALE GENOMIC DNA]</scope>
    <source>
        <strain evidence="7 8">Pan44</strain>
    </source>
</reference>
<dbReference type="Proteomes" id="UP000315700">
    <property type="component" value="Chromosome"/>
</dbReference>
<dbReference type="OrthoDB" id="267579at2"/>
<evidence type="ECO:0000313" key="7">
    <source>
        <dbReference type="EMBL" id="QDT53264.1"/>
    </source>
</evidence>
<dbReference type="KEGG" id="ccos:Pan44_12800"/>
<dbReference type="PANTHER" id="PTHR33146:SF26">
    <property type="entry name" value="ENDONUCLEASE 4"/>
    <property type="match status" value="1"/>
</dbReference>
<dbReference type="GO" id="GO:0003676">
    <property type="term" value="F:nucleic acid binding"/>
    <property type="evidence" value="ECO:0007669"/>
    <property type="project" value="InterPro"/>
</dbReference>
<dbReference type="GO" id="GO:0006308">
    <property type="term" value="P:DNA catabolic process"/>
    <property type="evidence" value="ECO:0007669"/>
    <property type="project" value="InterPro"/>
</dbReference>
<evidence type="ECO:0000256" key="1">
    <source>
        <dbReference type="ARBA" id="ARBA00022722"/>
    </source>
</evidence>
<dbReference type="GO" id="GO:0046872">
    <property type="term" value="F:metal ion binding"/>
    <property type="evidence" value="ECO:0007669"/>
    <property type="project" value="UniProtKB-KW"/>
</dbReference>
<dbReference type="CDD" id="cd11010">
    <property type="entry name" value="S1-P1_nuclease"/>
    <property type="match status" value="1"/>
</dbReference>
<keyword evidence="6" id="KW-0325">Glycoprotein</keyword>
<dbReference type="AlphaFoldDB" id="A0A517SAW6"/>
<dbReference type="InParanoid" id="A0A517SAW6"/>
<evidence type="ECO:0000256" key="3">
    <source>
        <dbReference type="ARBA" id="ARBA00022759"/>
    </source>
</evidence>
<dbReference type="InterPro" id="IPR008947">
    <property type="entry name" value="PLipase_C/P1_nuclease_dom_sf"/>
</dbReference>
<keyword evidence="3" id="KW-0255">Endonuclease</keyword>
<dbReference type="Pfam" id="PF02265">
    <property type="entry name" value="S1-P1_nuclease"/>
    <property type="match status" value="1"/>
</dbReference>
<keyword evidence="1" id="KW-0540">Nuclease</keyword>
<dbReference type="InterPro" id="IPR003154">
    <property type="entry name" value="S1/P1nuclease"/>
</dbReference>
<proteinExistence type="predicted"/>
<dbReference type="GO" id="GO:0016788">
    <property type="term" value="F:hydrolase activity, acting on ester bonds"/>
    <property type="evidence" value="ECO:0007669"/>
    <property type="project" value="InterPro"/>
</dbReference>
<gene>
    <name evidence="7" type="ORF">Pan44_12800</name>
</gene>
<dbReference type="EMBL" id="CP036271">
    <property type="protein sequence ID" value="QDT53264.1"/>
    <property type="molecule type" value="Genomic_DNA"/>
</dbReference>
<accession>A0A517SAW6</accession>
<dbReference type="RefSeq" id="WP_145028330.1">
    <property type="nucleotide sequence ID" value="NZ_CP036271.1"/>
</dbReference>
<evidence type="ECO:0000313" key="8">
    <source>
        <dbReference type="Proteomes" id="UP000315700"/>
    </source>
</evidence>